<dbReference type="PANTHER" id="PTHR43005:SF2">
    <property type="entry name" value="INTEGRAL MEMBRANE SUGAR TRANSPORT PROTEIN"/>
    <property type="match status" value="1"/>
</dbReference>
<comment type="caution">
    <text evidence="9">The sequence shown here is derived from an EMBL/GenBank/DDBJ whole genome shotgun (WGS) entry which is preliminary data.</text>
</comment>
<sequence length="318" mass="35716">MEIKRKRYDSLEKEVIMNTKRKRYGSLEKTETRDAWIMMAPAIIVLLIIAVYPIARTFWISLHKMVLTDPTSGYPLVGLDNYIKIFQDQRALASIGFTLKFTVTTVAFELLIGFAAALIMNKGFKGKGIVRAAILIPWAIPTSVSALMWKFIYNDQYGLFNDILYKLGVIDGYKAWLSTSSGSFMALVITDIWKTAPYMALLILAGLQMVPEELHEAAKIDGANIFQRFSHVTLPCVKTTVLVALLFRTLDAFRVFDLIAVMTGGANQTESVSVYAYYNLMKFLDFGFGSAMAVLIFIVVFVISLVYMKLLGNKITDI</sequence>
<feature type="transmembrane region" description="Helical" evidence="7">
    <location>
        <begin position="173"/>
        <end position="193"/>
    </location>
</feature>
<dbReference type="Gene3D" id="1.10.3720.10">
    <property type="entry name" value="MetI-like"/>
    <property type="match status" value="1"/>
</dbReference>
<evidence type="ECO:0000256" key="2">
    <source>
        <dbReference type="ARBA" id="ARBA00022448"/>
    </source>
</evidence>
<evidence type="ECO:0000256" key="7">
    <source>
        <dbReference type="RuleBase" id="RU363032"/>
    </source>
</evidence>
<keyword evidence="3" id="KW-1003">Cell membrane</keyword>
<dbReference type="GO" id="GO:0055085">
    <property type="term" value="P:transmembrane transport"/>
    <property type="evidence" value="ECO:0007669"/>
    <property type="project" value="InterPro"/>
</dbReference>
<comment type="subcellular location">
    <subcellularLocation>
        <location evidence="1 7">Cell membrane</location>
        <topology evidence="1 7">Multi-pass membrane protein</topology>
    </subcellularLocation>
</comment>
<keyword evidence="2 7" id="KW-0813">Transport</keyword>
<feature type="transmembrane region" description="Helical" evidence="7">
    <location>
        <begin position="132"/>
        <end position="153"/>
    </location>
</feature>
<evidence type="ECO:0000313" key="9">
    <source>
        <dbReference type="EMBL" id="GEQ23262.1"/>
    </source>
</evidence>
<reference evidence="9 10" key="1">
    <citation type="submission" date="2019-07" db="EMBL/GenBank/DDBJ databases">
        <title>Whole genome shotgun sequence of Clostridium butyricum NBRC 3858.</title>
        <authorList>
            <person name="Hosoyama A."/>
            <person name="Uohara A."/>
            <person name="Ohji S."/>
            <person name="Ichikawa N."/>
        </authorList>
    </citation>
    <scope>NUCLEOTIDE SEQUENCE [LARGE SCALE GENOMIC DNA]</scope>
    <source>
        <strain evidence="9 10">NBRC 3858</strain>
    </source>
</reference>
<feature type="transmembrane region" description="Helical" evidence="7">
    <location>
        <begin position="101"/>
        <end position="120"/>
    </location>
</feature>
<dbReference type="Proteomes" id="UP000321089">
    <property type="component" value="Unassembled WGS sequence"/>
</dbReference>
<keyword evidence="5 7" id="KW-1133">Transmembrane helix</keyword>
<dbReference type="CDD" id="cd06261">
    <property type="entry name" value="TM_PBP2"/>
    <property type="match status" value="1"/>
</dbReference>
<evidence type="ECO:0000259" key="8">
    <source>
        <dbReference type="PROSITE" id="PS50928"/>
    </source>
</evidence>
<evidence type="ECO:0000256" key="6">
    <source>
        <dbReference type="ARBA" id="ARBA00023136"/>
    </source>
</evidence>
<dbReference type="SUPFAM" id="SSF161098">
    <property type="entry name" value="MetI-like"/>
    <property type="match status" value="1"/>
</dbReference>
<dbReference type="PANTHER" id="PTHR43005">
    <property type="entry name" value="BLR7065 PROTEIN"/>
    <property type="match status" value="1"/>
</dbReference>
<gene>
    <name evidence="9" type="ORF">CBU02nite_37680</name>
</gene>
<evidence type="ECO:0000256" key="3">
    <source>
        <dbReference type="ARBA" id="ARBA00022475"/>
    </source>
</evidence>
<dbReference type="Pfam" id="PF00528">
    <property type="entry name" value="BPD_transp_1"/>
    <property type="match status" value="1"/>
</dbReference>
<accession>A0A512TSP9</accession>
<dbReference type="InterPro" id="IPR035906">
    <property type="entry name" value="MetI-like_sf"/>
</dbReference>
<dbReference type="PROSITE" id="PS50928">
    <property type="entry name" value="ABC_TM1"/>
    <property type="match status" value="1"/>
</dbReference>
<dbReference type="RefSeq" id="WP_207706312.1">
    <property type="nucleotide sequence ID" value="NZ_BKBC01000092.1"/>
</dbReference>
<dbReference type="GO" id="GO:0005886">
    <property type="term" value="C:plasma membrane"/>
    <property type="evidence" value="ECO:0007669"/>
    <property type="project" value="UniProtKB-SubCell"/>
</dbReference>
<evidence type="ECO:0000313" key="10">
    <source>
        <dbReference type="Proteomes" id="UP000321089"/>
    </source>
</evidence>
<feature type="transmembrane region" description="Helical" evidence="7">
    <location>
        <begin position="35"/>
        <end position="55"/>
    </location>
</feature>
<dbReference type="InterPro" id="IPR000515">
    <property type="entry name" value="MetI-like"/>
</dbReference>
<comment type="similarity">
    <text evidence="7">Belongs to the binding-protein-dependent transport system permease family.</text>
</comment>
<dbReference type="AlphaFoldDB" id="A0A512TSP9"/>
<organism evidence="9 10">
    <name type="scientific">Clostridium butyricum</name>
    <dbReference type="NCBI Taxonomy" id="1492"/>
    <lineage>
        <taxon>Bacteria</taxon>
        <taxon>Bacillati</taxon>
        <taxon>Bacillota</taxon>
        <taxon>Clostridia</taxon>
        <taxon>Eubacteriales</taxon>
        <taxon>Clostridiaceae</taxon>
        <taxon>Clostridium</taxon>
    </lineage>
</organism>
<evidence type="ECO:0000256" key="5">
    <source>
        <dbReference type="ARBA" id="ARBA00022989"/>
    </source>
</evidence>
<keyword evidence="6 7" id="KW-0472">Membrane</keyword>
<name>A0A512TSP9_CLOBU</name>
<evidence type="ECO:0000256" key="4">
    <source>
        <dbReference type="ARBA" id="ARBA00022692"/>
    </source>
</evidence>
<keyword evidence="4 7" id="KW-0812">Transmembrane</keyword>
<evidence type="ECO:0000256" key="1">
    <source>
        <dbReference type="ARBA" id="ARBA00004651"/>
    </source>
</evidence>
<protein>
    <submittedName>
        <fullName evidence="9">ABC transporter permease</fullName>
    </submittedName>
</protein>
<feature type="domain" description="ABC transmembrane type-1" evidence="8">
    <location>
        <begin position="95"/>
        <end position="307"/>
    </location>
</feature>
<proteinExistence type="inferred from homology"/>
<feature type="transmembrane region" description="Helical" evidence="7">
    <location>
        <begin position="286"/>
        <end position="308"/>
    </location>
</feature>
<dbReference type="EMBL" id="BKBC01000092">
    <property type="protein sequence ID" value="GEQ23262.1"/>
    <property type="molecule type" value="Genomic_DNA"/>
</dbReference>